<proteinExistence type="predicted"/>
<dbReference type="InterPro" id="IPR027417">
    <property type="entry name" value="P-loop_NTPase"/>
</dbReference>
<comment type="caution">
    <text evidence="2">The sequence shown here is derived from an EMBL/GenBank/DDBJ whole genome shotgun (WGS) entry which is preliminary data.</text>
</comment>
<feature type="region of interest" description="Disordered" evidence="1">
    <location>
        <begin position="1"/>
        <end position="23"/>
    </location>
</feature>
<evidence type="ECO:0000256" key="1">
    <source>
        <dbReference type="SAM" id="MobiDB-lite"/>
    </source>
</evidence>
<reference evidence="2" key="2">
    <citation type="journal article" date="2014" name="ISME J.">
        <title>Microbial stratification in low pH oxic and suboxic macroscopic growths along an acid mine drainage.</title>
        <authorList>
            <person name="Mendez-Garcia C."/>
            <person name="Mesa V."/>
            <person name="Sprenger R.R."/>
            <person name="Richter M."/>
            <person name="Diez M.S."/>
            <person name="Solano J."/>
            <person name="Bargiela R."/>
            <person name="Golyshina O.V."/>
            <person name="Manteca A."/>
            <person name="Ramos J.L."/>
            <person name="Gallego J.R."/>
            <person name="Llorente I."/>
            <person name="Martins Dos Santos V.A."/>
            <person name="Jensen O.N."/>
            <person name="Pelaez A.I."/>
            <person name="Sanchez J."/>
            <person name="Ferrer M."/>
        </authorList>
    </citation>
    <scope>NUCLEOTIDE SEQUENCE</scope>
</reference>
<protein>
    <submittedName>
        <fullName evidence="2">Uncharacterized protein</fullName>
    </submittedName>
</protein>
<organism evidence="2">
    <name type="scientific">mine drainage metagenome</name>
    <dbReference type="NCBI Taxonomy" id="410659"/>
    <lineage>
        <taxon>unclassified sequences</taxon>
        <taxon>metagenomes</taxon>
        <taxon>ecological metagenomes</taxon>
    </lineage>
</organism>
<dbReference type="SUPFAM" id="SSF52540">
    <property type="entry name" value="P-loop containing nucleoside triphosphate hydrolases"/>
    <property type="match status" value="1"/>
</dbReference>
<accession>T0ZXC7</accession>
<feature type="non-terminal residue" evidence="2">
    <location>
        <position position="120"/>
    </location>
</feature>
<gene>
    <name evidence="2" type="ORF">B1A_13780</name>
</gene>
<evidence type="ECO:0000313" key="2">
    <source>
        <dbReference type="EMBL" id="EQD49218.1"/>
    </source>
</evidence>
<dbReference type="AlphaFoldDB" id="T0ZXC7"/>
<name>T0ZXC7_9ZZZZ</name>
<sequence>MKNAERQEESADLPDQTLSDLPAPDPFSLRTIFEKGFSVLLYGPTGSGKTFSIVIEHLQFLKNEGRIDQIVMIPCSDGMEDYDLLSKPIPIGPQEKMRMMMTLSREYADRPPRGHCPDTG</sequence>
<dbReference type="EMBL" id="AUZX01010102">
    <property type="protein sequence ID" value="EQD49218.1"/>
    <property type="molecule type" value="Genomic_DNA"/>
</dbReference>
<reference evidence="2" key="1">
    <citation type="submission" date="2013-08" db="EMBL/GenBank/DDBJ databases">
        <authorList>
            <person name="Mendez C."/>
            <person name="Richter M."/>
            <person name="Ferrer M."/>
            <person name="Sanchez J."/>
        </authorList>
    </citation>
    <scope>NUCLEOTIDE SEQUENCE</scope>
</reference>